<sequence length="266" mass="30063">FIVLDSAHQGYIYQDILGAYFVAQELAHGKGTTRFHFDYKKTLNGVPDKFDDLAIYYEGTKSFIQIKYSNDEHQHVLTKQDFASSSAYNLALSDLFETWKALNGSGCAWRVCLAWEKPMLGDPIQTVLIQLPDSESLLPGTTCYQFNCDALWPEHGEVLSSWRALGNRAKSIDRTVFKAFLDCLVLEVNCPKSTLLKDYNQGLERLLTRTIERIGIGIYPNDHLTVRQVAESLCTIIKRRRATNNSTPISCDEIAHDINIIQTYGG</sequence>
<name>X1J0C0_9ZZZZ</name>
<feature type="non-terminal residue" evidence="1">
    <location>
        <position position="1"/>
    </location>
</feature>
<organism evidence="1">
    <name type="scientific">marine sediment metagenome</name>
    <dbReference type="NCBI Taxonomy" id="412755"/>
    <lineage>
        <taxon>unclassified sequences</taxon>
        <taxon>metagenomes</taxon>
        <taxon>ecological metagenomes</taxon>
    </lineage>
</organism>
<proteinExistence type="predicted"/>
<reference evidence="1" key="1">
    <citation type="journal article" date="2014" name="Front. Microbiol.">
        <title>High frequency of phylogenetically diverse reductive dehalogenase-homologous genes in deep subseafloor sedimentary metagenomes.</title>
        <authorList>
            <person name="Kawai M."/>
            <person name="Futagami T."/>
            <person name="Toyoda A."/>
            <person name="Takaki Y."/>
            <person name="Nishi S."/>
            <person name="Hori S."/>
            <person name="Arai W."/>
            <person name="Tsubouchi T."/>
            <person name="Morono Y."/>
            <person name="Uchiyama I."/>
            <person name="Ito T."/>
            <person name="Fujiyama A."/>
            <person name="Inagaki F."/>
            <person name="Takami H."/>
        </authorList>
    </citation>
    <scope>NUCLEOTIDE SEQUENCE</scope>
    <source>
        <strain evidence="1">Expedition CK06-06</strain>
    </source>
</reference>
<protein>
    <recommendedName>
        <fullName evidence="2">CD-NTase associated protein 4-like DNA endonuclease domain-containing protein</fullName>
    </recommendedName>
</protein>
<evidence type="ECO:0000313" key="1">
    <source>
        <dbReference type="EMBL" id="GAH63243.1"/>
    </source>
</evidence>
<gene>
    <name evidence="1" type="ORF">S03H2_46343</name>
</gene>
<comment type="caution">
    <text evidence="1">The sequence shown here is derived from an EMBL/GenBank/DDBJ whole genome shotgun (WGS) entry which is preliminary data.</text>
</comment>
<feature type="non-terminal residue" evidence="1">
    <location>
        <position position="266"/>
    </location>
</feature>
<dbReference type="AlphaFoldDB" id="X1J0C0"/>
<dbReference type="EMBL" id="BARU01029089">
    <property type="protein sequence ID" value="GAH63243.1"/>
    <property type="molecule type" value="Genomic_DNA"/>
</dbReference>
<evidence type="ECO:0008006" key="2">
    <source>
        <dbReference type="Google" id="ProtNLM"/>
    </source>
</evidence>
<accession>X1J0C0</accession>